<dbReference type="PANTHER" id="PTHR11070:SF2">
    <property type="entry name" value="ATP-DEPENDENT DNA HELICASE SRS2"/>
    <property type="match status" value="1"/>
</dbReference>
<dbReference type="SUPFAM" id="SSF68906">
    <property type="entry name" value="SAP domain"/>
    <property type="match status" value="1"/>
</dbReference>
<feature type="compositionally biased region" description="Low complexity" evidence="6">
    <location>
        <begin position="1"/>
        <end position="26"/>
    </location>
</feature>
<proteinExistence type="predicted"/>
<reference evidence="8" key="1">
    <citation type="submission" date="2023-06" db="EMBL/GenBank/DDBJ databases">
        <title>Survivors Of The Sea: Transcriptome response of Skeletonema marinoi to long-term dormancy.</title>
        <authorList>
            <person name="Pinder M.I.M."/>
            <person name="Kourtchenko O."/>
            <person name="Robertson E.K."/>
            <person name="Larsson T."/>
            <person name="Maumus F."/>
            <person name="Osuna-Cruz C.M."/>
            <person name="Vancaester E."/>
            <person name="Stenow R."/>
            <person name="Vandepoele K."/>
            <person name="Ploug H."/>
            <person name="Bruchert V."/>
            <person name="Godhe A."/>
            <person name="Topel M."/>
        </authorList>
    </citation>
    <scope>NUCLEOTIDE SEQUENCE</scope>
    <source>
        <strain evidence="8">R05AC</strain>
    </source>
</reference>
<comment type="caution">
    <text evidence="8">The sequence shown here is derived from an EMBL/GenBank/DDBJ whole genome shotgun (WGS) entry which is preliminary data.</text>
</comment>
<sequence length="609" mass="68114">MPKSRYYPRYGGGRSSSRGYYSTTRTPKPKVGWEQYSKDQLKDHCRDRQLSTAGNKGELINRLEQFIAKKNAEAASAAEEKKKAAEMEDDAAMVGALEMVEQNQKMASMPQKSDMPLSQSSLSSSQSRASSPRKSTLTQEQKELIERKRQAALLLKRQNSLNSYSSGMTLSQGSNCSSPMSTRTSKPDAVVSSPAVNPYAKPSVIKSSSSPRKKISPRKNFQSSLTQPVLPPLPPDAPPIRQYTLDKLSDMQLKVVEAARPPTATSLSATSSNGGIDQKGNRSDSFHPIVRGRKMRKMKKAYDQVIFWLAKSFNSFCIKEMTLEELKDEKNAFRHYYPFKASIFKPGEVADKLGFPLALYSSERSYKFYADQCVVLWEHIVNNGIAHLTRDKTSTINEVRIPGSVLLVDECQDLDACQVDLIAKQLQYGTAIFFVGDAAQTVYSFRGAKSSNYMSLPNAIDMCLNKSWRFGPSIARIANVPLFAKEYSPQTNNYLFKQKKQWLPYRIEGARGEEESSITTDSLLGKSNEVGTITFIARTNYALMFKAMEIMGLGALDDDSDGDEIMSKMMPAIHVPLHLDNVPKFHINGEGDLSGLKRWRKTSKEIRHL</sequence>
<keyword evidence="2" id="KW-0378">Hydrolase</keyword>
<dbReference type="InterPro" id="IPR000212">
    <property type="entry name" value="DNA_helicase_UvrD/REP"/>
</dbReference>
<gene>
    <name evidence="8" type="ORF">QTG54_001646</name>
</gene>
<dbReference type="SMART" id="SM00513">
    <property type="entry name" value="SAP"/>
    <property type="match status" value="1"/>
</dbReference>
<dbReference type="InterPro" id="IPR014016">
    <property type="entry name" value="UvrD-like_ATP-bd"/>
</dbReference>
<dbReference type="GO" id="GO:0003677">
    <property type="term" value="F:DNA binding"/>
    <property type="evidence" value="ECO:0007669"/>
    <property type="project" value="InterPro"/>
</dbReference>
<feature type="coiled-coil region" evidence="5">
    <location>
        <begin position="60"/>
        <end position="88"/>
    </location>
</feature>
<feature type="compositionally biased region" description="Pro residues" evidence="6">
    <location>
        <begin position="229"/>
        <end position="238"/>
    </location>
</feature>
<evidence type="ECO:0000313" key="9">
    <source>
        <dbReference type="Proteomes" id="UP001224775"/>
    </source>
</evidence>
<evidence type="ECO:0000256" key="6">
    <source>
        <dbReference type="SAM" id="MobiDB-lite"/>
    </source>
</evidence>
<name>A0AAD8YJS9_9STRA</name>
<feature type="region of interest" description="Disordered" evidence="6">
    <location>
        <begin position="163"/>
        <end position="241"/>
    </location>
</feature>
<dbReference type="Gene3D" id="3.40.50.300">
    <property type="entry name" value="P-loop containing nucleotide triphosphate hydrolases"/>
    <property type="match status" value="1"/>
</dbReference>
<dbReference type="Proteomes" id="UP001224775">
    <property type="component" value="Unassembled WGS sequence"/>
</dbReference>
<dbReference type="InterPro" id="IPR003034">
    <property type="entry name" value="SAP_dom"/>
</dbReference>
<evidence type="ECO:0000256" key="5">
    <source>
        <dbReference type="SAM" id="Coils"/>
    </source>
</evidence>
<dbReference type="InterPro" id="IPR036361">
    <property type="entry name" value="SAP_dom_sf"/>
</dbReference>
<dbReference type="GO" id="GO:0016787">
    <property type="term" value="F:hydrolase activity"/>
    <property type="evidence" value="ECO:0007669"/>
    <property type="project" value="UniProtKB-KW"/>
</dbReference>
<evidence type="ECO:0000256" key="2">
    <source>
        <dbReference type="ARBA" id="ARBA00022801"/>
    </source>
</evidence>
<evidence type="ECO:0000256" key="3">
    <source>
        <dbReference type="ARBA" id="ARBA00022806"/>
    </source>
</evidence>
<evidence type="ECO:0000259" key="7">
    <source>
        <dbReference type="PROSITE" id="PS50800"/>
    </source>
</evidence>
<keyword evidence="1" id="KW-0547">Nucleotide-binding</keyword>
<keyword evidence="5" id="KW-0175">Coiled coil</keyword>
<feature type="compositionally biased region" description="Low complexity" evidence="6">
    <location>
        <begin position="262"/>
        <end position="272"/>
    </location>
</feature>
<dbReference type="GO" id="GO:0005634">
    <property type="term" value="C:nucleus"/>
    <property type="evidence" value="ECO:0007669"/>
    <property type="project" value="TreeGrafter"/>
</dbReference>
<dbReference type="Gene3D" id="1.10.720.30">
    <property type="entry name" value="SAP domain"/>
    <property type="match status" value="1"/>
</dbReference>
<organism evidence="8 9">
    <name type="scientific">Skeletonema marinoi</name>
    <dbReference type="NCBI Taxonomy" id="267567"/>
    <lineage>
        <taxon>Eukaryota</taxon>
        <taxon>Sar</taxon>
        <taxon>Stramenopiles</taxon>
        <taxon>Ochrophyta</taxon>
        <taxon>Bacillariophyta</taxon>
        <taxon>Coscinodiscophyceae</taxon>
        <taxon>Thalassiosirophycidae</taxon>
        <taxon>Thalassiosirales</taxon>
        <taxon>Skeletonemataceae</taxon>
        <taxon>Skeletonema</taxon>
        <taxon>Skeletonema marinoi-dohrnii complex</taxon>
    </lineage>
</organism>
<dbReference type="SUPFAM" id="SSF52540">
    <property type="entry name" value="P-loop containing nucleoside triphosphate hydrolases"/>
    <property type="match status" value="1"/>
</dbReference>
<feature type="domain" description="SAP" evidence="7">
    <location>
        <begin position="33"/>
        <end position="67"/>
    </location>
</feature>
<feature type="compositionally biased region" description="Low complexity" evidence="6">
    <location>
        <begin position="201"/>
        <end position="210"/>
    </location>
</feature>
<dbReference type="GO" id="GO:0000725">
    <property type="term" value="P:recombinational repair"/>
    <property type="evidence" value="ECO:0007669"/>
    <property type="project" value="TreeGrafter"/>
</dbReference>
<feature type="compositionally biased region" description="Polar residues" evidence="6">
    <location>
        <begin position="163"/>
        <end position="184"/>
    </location>
</feature>
<accession>A0AAD8YJS9</accession>
<keyword evidence="9" id="KW-1185">Reference proteome</keyword>
<evidence type="ECO:0000256" key="1">
    <source>
        <dbReference type="ARBA" id="ARBA00022741"/>
    </source>
</evidence>
<feature type="region of interest" description="Disordered" evidence="6">
    <location>
        <begin position="1"/>
        <end position="33"/>
    </location>
</feature>
<protein>
    <recommendedName>
        <fullName evidence="7">SAP domain-containing protein</fullName>
    </recommendedName>
</protein>
<dbReference type="AlphaFoldDB" id="A0AAD8YJS9"/>
<dbReference type="GO" id="GO:0005524">
    <property type="term" value="F:ATP binding"/>
    <property type="evidence" value="ECO:0007669"/>
    <property type="project" value="UniProtKB-KW"/>
</dbReference>
<evidence type="ECO:0000256" key="4">
    <source>
        <dbReference type="ARBA" id="ARBA00022840"/>
    </source>
</evidence>
<dbReference type="Pfam" id="PF00580">
    <property type="entry name" value="UvrD-helicase"/>
    <property type="match status" value="1"/>
</dbReference>
<evidence type="ECO:0000313" key="8">
    <source>
        <dbReference type="EMBL" id="KAK1747683.1"/>
    </source>
</evidence>
<feature type="region of interest" description="Disordered" evidence="6">
    <location>
        <begin position="104"/>
        <end position="140"/>
    </location>
</feature>
<dbReference type="EMBL" id="JATAAI010000002">
    <property type="protein sequence ID" value="KAK1747683.1"/>
    <property type="molecule type" value="Genomic_DNA"/>
</dbReference>
<dbReference type="Pfam" id="PF02037">
    <property type="entry name" value="SAP"/>
    <property type="match status" value="1"/>
</dbReference>
<dbReference type="InterPro" id="IPR027417">
    <property type="entry name" value="P-loop_NTPase"/>
</dbReference>
<keyword evidence="3" id="KW-0347">Helicase</keyword>
<dbReference type="PROSITE" id="PS50800">
    <property type="entry name" value="SAP"/>
    <property type="match status" value="1"/>
</dbReference>
<dbReference type="PANTHER" id="PTHR11070">
    <property type="entry name" value="UVRD / RECB / PCRA DNA HELICASE FAMILY MEMBER"/>
    <property type="match status" value="1"/>
</dbReference>
<dbReference type="GO" id="GO:0043138">
    <property type="term" value="F:3'-5' DNA helicase activity"/>
    <property type="evidence" value="ECO:0007669"/>
    <property type="project" value="TreeGrafter"/>
</dbReference>
<feature type="region of interest" description="Disordered" evidence="6">
    <location>
        <begin position="262"/>
        <end position="286"/>
    </location>
</feature>
<feature type="compositionally biased region" description="Low complexity" evidence="6">
    <location>
        <begin position="112"/>
        <end position="135"/>
    </location>
</feature>
<keyword evidence="4" id="KW-0067">ATP-binding</keyword>